<evidence type="ECO:0000256" key="1">
    <source>
        <dbReference type="SAM" id="MobiDB-lite"/>
    </source>
</evidence>
<keyword evidence="3" id="KW-1185">Reference proteome</keyword>
<comment type="caution">
    <text evidence="2">The sequence shown here is derived from an EMBL/GenBank/DDBJ whole genome shotgun (WGS) entry which is preliminary data.</text>
</comment>
<reference evidence="2 3" key="1">
    <citation type="submission" date="2024-06" db="EMBL/GenBank/DDBJ databases">
        <title>Genomic Encyclopedia of Type Strains, Phase IV (KMG-IV): sequencing the most valuable type-strain genomes for metagenomic binning, comparative biology and taxonomic classification.</title>
        <authorList>
            <person name="Goeker M."/>
        </authorList>
    </citation>
    <scope>NUCLEOTIDE SEQUENCE [LARGE SCALE GENOMIC DNA]</scope>
    <source>
        <strain evidence="2 3">DSM 28102</strain>
    </source>
</reference>
<dbReference type="EMBL" id="JBEPLY010000011">
    <property type="protein sequence ID" value="MET3601115.1"/>
    <property type="molecule type" value="Genomic_DNA"/>
</dbReference>
<feature type="region of interest" description="Disordered" evidence="1">
    <location>
        <begin position="47"/>
        <end position="76"/>
    </location>
</feature>
<accession>A0ABV2IDW7</accession>
<protein>
    <submittedName>
        <fullName evidence="2">Uncharacterized protein</fullName>
    </submittedName>
</protein>
<organism evidence="2 3">
    <name type="scientific">Martelella mangrovi</name>
    <dbReference type="NCBI Taxonomy" id="1397477"/>
    <lineage>
        <taxon>Bacteria</taxon>
        <taxon>Pseudomonadati</taxon>
        <taxon>Pseudomonadota</taxon>
        <taxon>Alphaproteobacteria</taxon>
        <taxon>Hyphomicrobiales</taxon>
        <taxon>Aurantimonadaceae</taxon>
        <taxon>Martelella</taxon>
    </lineage>
</organism>
<dbReference type="RefSeq" id="WP_354434966.1">
    <property type="nucleotide sequence ID" value="NZ_JBEPLY010000011.1"/>
</dbReference>
<evidence type="ECO:0000313" key="3">
    <source>
        <dbReference type="Proteomes" id="UP001549164"/>
    </source>
</evidence>
<proteinExistence type="predicted"/>
<gene>
    <name evidence="2" type="ORF">ABID12_003066</name>
</gene>
<name>A0ABV2IDW7_9HYPH</name>
<dbReference type="Proteomes" id="UP001549164">
    <property type="component" value="Unassembled WGS sequence"/>
</dbReference>
<dbReference type="InterPro" id="IPR024345">
    <property type="entry name" value="DNA_matur_Phage_T7-like"/>
</dbReference>
<sequence length="76" mass="8017">MTKASEDALNTLHALLAKEFAKRIESGEASAGDLSAARQFLRDNSITATAPEGSPLGNLVEKMPFSADEDSASSYN</sequence>
<dbReference type="Pfam" id="PF11123">
    <property type="entry name" value="DNA_Packaging_2"/>
    <property type="match status" value="1"/>
</dbReference>
<feature type="compositionally biased region" description="Acidic residues" evidence="1">
    <location>
        <begin position="67"/>
        <end position="76"/>
    </location>
</feature>
<evidence type="ECO:0000313" key="2">
    <source>
        <dbReference type="EMBL" id="MET3601115.1"/>
    </source>
</evidence>